<name>A0A848LX14_9BACT</name>
<reference evidence="1 2" key="1">
    <citation type="submission" date="2020-04" db="EMBL/GenBank/DDBJ databases">
        <title>Draft genome of Pyxidicoccus fallax type strain.</title>
        <authorList>
            <person name="Whitworth D.E."/>
        </authorList>
    </citation>
    <scope>NUCLEOTIDE SEQUENCE [LARGE SCALE GENOMIC DNA]</scope>
    <source>
        <strain evidence="1 2">DSM 14698</strain>
    </source>
</reference>
<evidence type="ECO:0000313" key="2">
    <source>
        <dbReference type="Proteomes" id="UP000518300"/>
    </source>
</evidence>
<feature type="non-terminal residue" evidence="1">
    <location>
        <position position="49"/>
    </location>
</feature>
<dbReference type="AlphaFoldDB" id="A0A848LX14"/>
<dbReference type="Proteomes" id="UP000518300">
    <property type="component" value="Unassembled WGS sequence"/>
</dbReference>
<evidence type="ECO:0000313" key="1">
    <source>
        <dbReference type="EMBL" id="NMO21943.1"/>
    </source>
</evidence>
<dbReference type="EMBL" id="JABBJJ010000368">
    <property type="protein sequence ID" value="NMO21943.1"/>
    <property type="molecule type" value="Genomic_DNA"/>
</dbReference>
<sequence>MSTAVTSSSSSSVNSLGTELRELTRLALPMAIAQGGQALMGLVDTMVVG</sequence>
<accession>A0A848LX14</accession>
<keyword evidence="2" id="KW-1185">Reference proteome</keyword>
<gene>
    <name evidence="1" type="ORF">HG543_44885</name>
</gene>
<organism evidence="1 2">
    <name type="scientific">Pyxidicoccus fallax</name>
    <dbReference type="NCBI Taxonomy" id="394095"/>
    <lineage>
        <taxon>Bacteria</taxon>
        <taxon>Pseudomonadati</taxon>
        <taxon>Myxococcota</taxon>
        <taxon>Myxococcia</taxon>
        <taxon>Myxococcales</taxon>
        <taxon>Cystobacterineae</taxon>
        <taxon>Myxococcaceae</taxon>
        <taxon>Pyxidicoccus</taxon>
    </lineage>
</organism>
<protein>
    <submittedName>
        <fullName evidence="1">MATE family efflux transporter</fullName>
    </submittedName>
</protein>
<comment type="caution">
    <text evidence="1">The sequence shown here is derived from an EMBL/GenBank/DDBJ whole genome shotgun (WGS) entry which is preliminary data.</text>
</comment>
<proteinExistence type="predicted"/>